<dbReference type="OrthoDB" id="6153593at2759"/>
<sequence length="176" mass="20149">MGSLFGGSLFFSICWNIYCFLRRKKKSGIDTNIPLEVQYDEIGNINFTSANIQVLQNNTQESVSNVDLPGLEGINNTFSSLEKSNSSDSSVQSQSISLLSEDGYEHPYQTIHPGNIVMHLYSTVWSNLYQNTTVFPNQKMNKYAKERDPWVIIYKKNIRYTEVKCDFEDPSTPHEK</sequence>
<evidence type="ECO:0000313" key="1">
    <source>
        <dbReference type="EMBL" id="CAC5383246.1"/>
    </source>
</evidence>
<organism evidence="1 2">
    <name type="scientific">Mytilus coruscus</name>
    <name type="common">Sea mussel</name>
    <dbReference type="NCBI Taxonomy" id="42192"/>
    <lineage>
        <taxon>Eukaryota</taxon>
        <taxon>Metazoa</taxon>
        <taxon>Spiralia</taxon>
        <taxon>Lophotrochozoa</taxon>
        <taxon>Mollusca</taxon>
        <taxon>Bivalvia</taxon>
        <taxon>Autobranchia</taxon>
        <taxon>Pteriomorphia</taxon>
        <taxon>Mytilida</taxon>
        <taxon>Mytiloidea</taxon>
        <taxon>Mytilidae</taxon>
        <taxon>Mytilinae</taxon>
        <taxon>Mytilus</taxon>
    </lineage>
</organism>
<keyword evidence="2" id="KW-1185">Reference proteome</keyword>
<protein>
    <submittedName>
        <fullName evidence="1">Uncharacterized protein</fullName>
    </submittedName>
</protein>
<reference evidence="1 2" key="1">
    <citation type="submission" date="2020-06" db="EMBL/GenBank/DDBJ databases">
        <authorList>
            <person name="Li R."/>
            <person name="Bekaert M."/>
        </authorList>
    </citation>
    <scope>NUCLEOTIDE SEQUENCE [LARGE SCALE GENOMIC DNA]</scope>
    <source>
        <strain evidence="2">wild</strain>
    </source>
</reference>
<gene>
    <name evidence="1" type="ORF">MCOR_19010</name>
</gene>
<dbReference type="AlphaFoldDB" id="A0A6J8BHX8"/>
<dbReference type="Proteomes" id="UP000507470">
    <property type="component" value="Unassembled WGS sequence"/>
</dbReference>
<proteinExistence type="predicted"/>
<name>A0A6J8BHX8_MYTCO</name>
<accession>A0A6J8BHX8</accession>
<evidence type="ECO:0000313" key="2">
    <source>
        <dbReference type="Proteomes" id="UP000507470"/>
    </source>
</evidence>
<dbReference type="EMBL" id="CACVKT020003356">
    <property type="protein sequence ID" value="CAC5383246.1"/>
    <property type="molecule type" value="Genomic_DNA"/>
</dbReference>